<feature type="transmembrane region" description="Helical" evidence="2">
    <location>
        <begin position="41"/>
        <end position="58"/>
    </location>
</feature>
<feature type="compositionally biased region" description="Low complexity" evidence="1">
    <location>
        <begin position="9"/>
        <end position="27"/>
    </location>
</feature>
<organism evidence="3 4">
    <name type="scientific">Orbilia ellipsospora</name>
    <dbReference type="NCBI Taxonomy" id="2528407"/>
    <lineage>
        <taxon>Eukaryota</taxon>
        <taxon>Fungi</taxon>
        <taxon>Dikarya</taxon>
        <taxon>Ascomycota</taxon>
        <taxon>Pezizomycotina</taxon>
        <taxon>Orbiliomycetes</taxon>
        <taxon>Orbiliales</taxon>
        <taxon>Orbiliaceae</taxon>
        <taxon>Orbilia</taxon>
    </lineage>
</organism>
<comment type="caution">
    <text evidence="3">The sequence shown here is derived from an EMBL/GenBank/DDBJ whole genome shotgun (WGS) entry which is preliminary data.</text>
</comment>
<keyword evidence="2" id="KW-0812">Transmembrane</keyword>
<feature type="compositionally biased region" description="Polar residues" evidence="1">
    <location>
        <begin position="126"/>
        <end position="144"/>
    </location>
</feature>
<dbReference type="Proteomes" id="UP001365542">
    <property type="component" value="Unassembled WGS sequence"/>
</dbReference>
<evidence type="ECO:0000256" key="1">
    <source>
        <dbReference type="SAM" id="MobiDB-lite"/>
    </source>
</evidence>
<dbReference type="AlphaFoldDB" id="A0AAV9X933"/>
<keyword evidence="4" id="KW-1185">Reference proteome</keyword>
<accession>A0AAV9X933</accession>
<dbReference type="EMBL" id="JAVHJO010000007">
    <property type="protein sequence ID" value="KAK6538580.1"/>
    <property type="molecule type" value="Genomic_DNA"/>
</dbReference>
<feature type="region of interest" description="Disordered" evidence="1">
    <location>
        <begin position="75"/>
        <end position="180"/>
    </location>
</feature>
<sequence length="180" mass="19421">MVMDIPAHTTTSSTNSTGLNNTTTSFNQQEGSRPKSGLDPLAIRLIVTLVLIGAGIFLRCCYSTCIEICNDDDGKGPKEDENSPPAPPVPGTPETPASVEIKRPPELSQTGMHIHQDRVEEINIWQWRNTPVSSNPTPGETSATPIPEPPRAPEGFRASTKTSNPPPYPSKVTYAESQNT</sequence>
<reference evidence="3 4" key="1">
    <citation type="submission" date="2019-10" db="EMBL/GenBank/DDBJ databases">
        <authorList>
            <person name="Palmer J.M."/>
        </authorList>
    </citation>
    <scope>NUCLEOTIDE SEQUENCE [LARGE SCALE GENOMIC DNA]</scope>
    <source>
        <strain evidence="3 4">TWF694</strain>
    </source>
</reference>
<keyword evidence="2" id="KW-0472">Membrane</keyword>
<proteinExistence type="predicted"/>
<evidence type="ECO:0000313" key="3">
    <source>
        <dbReference type="EMBL" id="KAK6538580.1"/>
    </source>
</evidence>
<gene>
    <name evidence="3" type="ORF">TWF694_010158</name>
</gene>
<evidence type="ECO:0000256" key="2">
    <source>
        <dbReference type="SAM" id="Phobius"/>
    </source>
</evidence>
<keyword evidence="2" id="KW-1133">Transmembrane helix</keyword>
<feature type="compositionally biased region" description="Pro residues" evidence="1">
    <location>
        <begin position="84"/>
        <end position="93"/>
    </location>
</feature>
<protein>
    <submittedName>
        <fullName evidence="3">Uncharacterized protein</fullName>
    </submittedName>
</protein>
<name>A0AAV9X933_9PEZI</name>
<evidence type="ECO:0000313" key="4">
    <source>
        <dbReference type="Proteomes" id="UP001365542"/>
    </source>
</evidence>
<feature type="region of interest" description="Disordered" evidence="1">
    <location>
        <begin position="1"/>
        <end position="37"/>
    </location>
</feature>